<dbReference type="InterPro" id="IPR015896">
    <property type="entry name" value="4pyrrol_synth_GluRdtase_dimer"/>
</dbReference>
<evidence type="ECO:0000256" key="10">
    <source>
        <dbReference type="PIRSR" id="PIRSR000445-1"/>
    </source>
</evidence>
<sequence length="425" mass="46415">MNHRSAPIEVREKVAFSPCAARSFLRRLKEEGAVAEAVLVSTCNRTELYAVVEDEGAKARLFDSLASEKDLERDFLERHSYWLTHDEAVRHLYRVASSLDSMVVGEGQILGQVREAYRAATEELCAGPILNRLFHTSLRVGKKIRSETGIGDSSLSVPRVAVKLAEEVFRTLEGRRALVLGAGEMSELVVKHLVSSGIRELKIANRTAGRAVDLARRMGGTAVDFDALAGELPEADVVVSSTGAGEWVVGSETVAEALTQREEPLFFIDIAVPRDVDPVVQNLDLAYVYDVDDLQAVVERNSGGRSAAAEAGEAMIGPAVVEYMSWLSTLHAVPLIKELRDGAEKIRRHELARALKSLDLSPEEAETVERLSHTLVNKLLHGPIQEIKALAEAGAPLESAEVRRHILALSGSLELHRSEDHSTSL</sequence>
<dbReference type="EMBL" id="CADCVD010000030">
    <property type="protein sequence ID" value="CAA9433708.1"/>
    <property type="molecule type" value="Genomic_DNA"/>
</dbReference>
<dbReference type="CDD" id="cd05213">
    <property type="entry name" value="NAD_bind_Glutamyl_tRNA_reduct"/>
    <property type="match status" value="1"/>
</dbReference>
<keyword evidence="5 9" id="KW-0560">Oxidoreductase</keyword>
<protein>
    <recommendedName>
        <fullName evidence="8 9">Glutamyl-tRNA reductase</fullName>
        <shortName evidence="9">GluTR</shortName>
        <ecNumber evidence="3 9">1.2.1.70</ecNumber>
    </recommendedName>
</protein>
<dbReference type="SUPFAM" id="SSF69075">
    <property type="entry name" value="Glutamyl tRNA-reductase dimerization domain"/>
    <property type="match status" value="1"/>
</dbReference>
<feature type="binding site" evidence="9 11">
    <location>
        <begin position="42"/>
        <end position="45"/>
    </location>
    <ligand>
        <name>substrate</name>
    </ligand>
</feature>
<comment type="function">
    <text evidence="9">Catalyzes the NADPH-dependent reduction of glutamyl-tRNA(Glu) to glutamate 1-semialdehyde (GSA).</text>
</comment>
<feature type="active site" description="Nucleophile" evidence="9 10">
    <location>
        <position position="43"/>
    </location>
</feature>
<evidence type="ECO:0000256" key="3">
    <source>
        <dbReference type="ARBA" id="ARBA00012970"/>
    </source>
</evidence>
<reference evidence="18" key="1">
    <citation type="submission" date="2020-02" db="EMBL/GenBank/DDBJ databases">
        <authorList>
            <person name="Meier V. D."/>
        </authorList>
    </citation>
    <scope>NUCLEOTIDE SEQUENCE</scope>
    <source>
        <strain evidence="18">AVDCRST_MAG37</strain>
    </source>
</reference>
<dbReference type="PANTHER" id="PTHR43013:SF1">
    <property type="entry name" value="GLUTAMYL-TRNA REDUCTASE"/>
    <property type="match status" value="1"/>
</dbReference>
<evidence type="ECO:0000256" key="2">
    <source>
        <dbReference type="ARBA" id="ARBA00005916"/>
    </source>
</evidence>
<dbReference type="EC" id="1.2.1.70" evidence="3 9"/>
<dbReference type="InterPro" id="IPR036453">
    <property type="entry name" value="GluRdtase_dimer_dom_sf"/>
</dbReference>
<feature type="binding site" evidence="9 11">
    <location>
        <position position="101"/>
    </location>
    <ligand>
        <name>substrate</name>
    </ligand>
</feature>
<feature type="domain" description="Tetrapyrrole biosynthesis glutamyl-tRNA reductase dimerisation" evidence="15">
    <location>
        <begin position="313"/>
        <end position="407"/>
    </location>
</feature>
<dbReference type="InterPro" id="IPR006151">
    <property type="entry name" value="Shikm_DH/Glu-tRNA_Rdtase"/>
</dbReference>
<feature type="domain" description="Glutamyl-tRNA reductase N-terminal" evidence="17">
    <location>
        <begin position="1"/>
        <end position="148"/>
    </location>
</feature>
<evidence type="ECO:0000256" key="8">
    <source>
        <dbReference type="ARBA" id="ARBA00068659"/>
    </source>
</evidence>
<evidence type="ECO:0000256" key="7">
    <source>
        <dbReference type="ARBA" id="ARBA00047464"/>
    </source>
</evidence>
<dbReference type="InterPro" id="IPR000343">
    <property type="entry name" value="4pyrrol_synth_GluRdtase"/>
</dbReference>
<comment type="similarity">
    <text evidence="2 9 14">Belongs to the glutamyl-tRNA reductase family.</text>
</comment>
<gene>
    <name evidence="9" type="primary">hemA</name>
    <name evidence="18" type="ORF">AVDCRST_MAG37-793</name>
</gene>
<feature type="site" description="Important for activity" evidence="9 13">
    <location>
        <position position="91"/>
    </location>
</feature>
<dbReference type="FunFam" id="3.40.50.720:FF:000031">
    <property type="entry name" value="Glutamyl-tRNA reductase"/>
    <property type="match status" value="1"/>
</dbReference>
<dbReference type="PROSITE" id="PS00747">
    <property type="entry name" value="GLUTR"/>
    <property type="match status" value="1"/>
</dbReference>
<evidence type="ECO:0000259" key="17">
    <source>
        <dbReference type="Pfam" id="PF05201"/>
    </source>
</evidence>
<dbReference type="PANTHER" id="PTHR43013">
    <property type="entry name" value="GLUTAMYL-TRNA REDUCTASE"/>
    <property type="match status" value="1"/>
</dbReference>
<dbReference type="InterPro" id="IPR018214">
    <property type="entry name" value="GluRdtase_CS"/>
</dbReference>
<feature type="binding site" evidence="9 11">
    <location>
        <begin position="106"/>
        <end position="108"/>
    </location>
    <ligand>
        <name>substrate</name>
    </ligand>
</feature>
<dbReference type="Pfam" id="PF05201">
    <property type="entry name" value="GlutR_N"/>
    <property type="match status" value="1"/>
</dbReference>
<dbReference type="FunFam" id="3.30.460.30:FF:000001">
    <property type="entry name" value="Glutamyl-tRNA reductase"/>
    <property type="match status" value="1"/>
</dbReference>
<comment type="subunit">
    <text evidence="9">Homodimer.</text>
</comment>
<proteinExistence type="inferred from homology"/>
<dbReference type="AlphaFoldDB" id="A0A6J4Q3H3"/>
<evidence type="ECO:0000259" key="15">
    <source>
        <dbReference type="Pfam" id="PF00745"/>
    </source>
</evidence>
<keyword evidence="4 9" id="KW-0521">NADP</keyword>
<comment type="pathway">
    <text evidence="1 9 14">Porphyrin-containing compound metabolism; protoporphyrin-IX biosynthesis; 5-aminolevulinate from L-glutamyl-tRNA(Glu): step 1/2.</text>
</comment>
<dbReference type="InterPro" id="IPR036343">
    <property type="entry name" value="GluRdtase_N_sf"/>
</dbReference>
<dbReference type="GO" id="GO:0019353">
    <property type="term" value="P:protoporphyrinogen IX biosynthetic process from glutamate"/>
    <property type="evidence" value="ECO:0007669"/>
    <property type="project" value="TreeGrafter"/>
</dbReference>
<dbReference type="GO" id="GO:0008883">
    <property type="term" value="F:glutamyl-tRNA reductase activity"/>
    <property type="evidence" value="ECO:0007669"/>
    <property type="project" value="UniProtKB-UniRule"/>
</dbReference>
<dbReference type="InterPro" id="IPR036291">
    <property type="entry name" value="NAD(P)-bd_dom_sf"/>
</dbReference>
<evidence type="ECO:0000256" key="14">
    <source>
        <dbReference type="RuleBase" id="RU000584"/>
    </source>
</evidence>
<evidence type="ECO:0000256" key="5">
    <source>
        <dbReference type="ARBA" id="ARBA00023002"/>
    </source>
</evidence>
<comment type="catalytic activity">
    <reaction evidence="7 9 14">
        <text>(S)-4-amino-5-oxopentanoate + tRNA(Glu) + NADP(+) = L-glutamyl-tRNA(Glu) + NADPH + H(+)</text>
        <dbReference type="Rhea" id="RHEA:12344"/>
        <dbReference type="Rhea" id="RHEA-COMP:9663"/>
        <dbReference type="Rhea" id="RHEA-COMP:9680"/>
        <dbReference type="ChEBI" id="CHEBI:15378"/>
        <dbReference type="ChEBI" id="CHEBI:57501"/>
        <dbReference type="ChEBI" id="CHEBI:57783"/>
        <dbReference type="ChEBI" id="CHEBI:58349"/>
        <dbReference type="ChEBI" id="CHEBI:78442"/>
        <dbReference type="ChEBI" id="CHEBI:78520"/>
        <dbReference type="EC" id="1.2.1.70"/>
    </reaction>
</comment>
<dbReference type="UniPathway" id="UPA00251">
    <property type="reaction ID" value="UER00316"/>
</dbReference>
<accession>A0A6J4Q3H3</accession>
<evidence type="ECO:0000259" key="16">
    <source>
        <dbReference type="Pfam" id="PF01488"/>
    </source>
</evidence>
<feature type="binding site" evidence="9 11">
    <location>
        <position position="112"/>
    </location>
    <ligand>
        <name>substrate</name>
    </ligand>
</feature>
<feature type="binding site" evidence="9 12">
    <location>
        <begin position="181"/>
        <end position="186"/>
    </location>
    <ligand>
        <name>NADP(+)</name>
        <dbReference type="ChEBI" id="CHEBI:58349"/>
    </ligand>
</feature>
<dbReference type="Gene3D" id="3.40.50.720">
    <property type="entry name" value="NAD(P)-binding Rossmann-like Domain"/>
    <property type="match status" value="1"/>
</dbReference>
<organism evidence="18">
    <name type="scientific">uncultured Rubrobacteraceae bacterium</name>
    <dbReference type="NCBI Taxonomy" id="349277"/>
    <lineage>
        <taxon>Bacteria</taxon>
        <taxon>Bacillati</taxon>
        <taxon>Actinomycetota</taxon>
        <taxon>Rubrobacteria</taxon>
        <taxon>Rubrobacterales</taxon>
        <taxon>Rubrobacteraceae</taxon>
        <taxon>environmental samples</taxon>
    </lineage>
</organism>
<name>A0A6J4Q3H3_9ACTN</name>
<dbReference type="Pfam" id="PF00745">
    <property type="entry name" value="GlutR_dimer"/>
    <property type="match status" value="1"/>
</dbReference>
<dbReference type="SUPFAM" id="SSF69742">
    <property type="entry name" value="Glutamyl tRNA-reductase catalytic, N-terminal domain"/>
    <property type="match status" value="1"/>
</dbReference>
<evidence type="ECO:0000256" key="6">
    <source>
        <dbReference type="ARBA" id="ARBA00023244"/>
    </source>
</evidence>
<comment type="miscellaneous">
    <text evidence="9">During catalysis, the active site Cys acts as a nucleophile attacking the alpha-carbonyl group of tRNA-bound glutamate with the formation of a thioester intermediate between enzyme and glutamate, and the concomitant release of tRNA(Glu). The thioester intermediate is finally reduced by direct hydride transfer from NADPH, to form the product GSA.</text>
</comment>
<dbReference type="HAMAP" id="MF_00087">
    <property type="entry name" value="Glu_tRNA_reductase"/>
    <property type="match status" value="1"/>
</dbReference>
<evidence type="ECO:0000256" key="12">
    <source>
        <dbReference type="PIRSR" id="PIRSR000445-3"/>
    </source>
</evidence>
<evidence type="ECO:0000256" key="13">
    <source>
        <dbReference type="PIRSR" id="PIRSR000445-4"/>
    </source>
</evidence>
<evidence type="ECO:0000256" key="11">
    <source>
        <dbReference type="PIRSR" id="PIRSR000445-2"/>
    </source>
</evidence>
<evidence type="ECO:0000256" key="9">
    <source>
        <dbReference type="HAMAP-Rule" id="MF_00087"/>
    </source>
</evidence>
<dbReference type="PIRSF" id="PIRSF000445">
    <property type="entry name" value="4pyrrol_synth_GluRdtase"/>
    <property type="match status" value="1"/>
</dbReference>
<dbReference type="Pfam" id="PF01488">
    <property type="entry name" value="Shikimate_DH"/>
    <property type="match status" value="1"/>
</dbReference>
<dbReference type="Gene3D" id="3.30.460.30">
    <property type="entry name" value="Glutamyl-tRNA reductase, N-terminal domain"/>
    <property type="match status" value="1"/>
</dbReference>
<evidence type="ECO:0000256" key="1">
    <source>
        <dbReference type="ARBA" id="ARBA00005059"/>
    </source>
</evidence>
<dbReference type="GO" id="GO:0050661">
    <property type="term" value="F:NADP binding"/>
    <property type="evidence" value="ECO:0007669"/>
    <property type="project" value="InterPro"/>
</dbReference>
<evidence type="ECO:0000313" key="18">
    <source>
        <dbReference type="EMBL" id="CAA9433708.1"/>
    </source>
</evidence>
<feature type="domain" description="Quinate/shikimate 5-dehydrogenase/glutamyl-tRNA reductase" evidence="16">
    <location>
        <begin position="163"/>
        <end position="297"/>
    </location>
</feature>
<evidence type="ECO:0000256" key="4">
    <source>
        <dbReference type="ARBA" id="ARBA00022857"/>
    </source>
</evidence>
<comment type="domain">
    <text evidence="9">Possesses an unusual extended V-shaped dimeric structure with each monomer consisting of three distinct domains arranged along a curved 'spinal' alpha-helix. The N-terminal catalytic domain specifically recognizes the glutamate moiety of the substrate. The second domain is the NADPH-binding domain, and the third C-terminal domain is responsible for dimerization.</text>
</comment>
<keyword evidence="6 9" id="KW-0627">Porphyrin biosynthesis</keyword>
<dbReference type="NCBIfam" id="TIGR01035">
    <property type="entry name" value="hemA"/>
    <property type="match status" value="1"/>
</dbReference>
<dbReference type="SUPFAM" id="SSF51735">
    <property type="entry name" value="NAD(P)-binding Rossmann-fold domains"/>
    <property type="match status" value="1"/>
</dbReference>
<dbReference type="InterPro" id="IPR015895">
    <property type="entry name" value="4pyrrol_synth_GluRdtase_N"/>
</dbReference>